<keyword evidence="4" id="KW-1185">Reference proteome</keyword>
<evidence type="ECO:0000259" key="2">
    <source>
        <dbReference type="PROSITE" id="PS50921"/>
    </source>
</evidence>
<dbReference type="InterPro" id="IPR036388">
    <property type="entry name" value="WH-like_DNA-bd_sf"/>
</dbReference>
<dbReference type="InterPro" id="IPR011006">
    <property type="entry name" value="CheY-like_superfamily"/>
</dbReference>
<evidence type="ECO:0000256" key="1">
    <source>
        <dbReference type="SAM" id="Coils"/>
    </source>
</evidence>
<dbReference type="EMBL" id="PXNN01000003">
    <property type="protein sequence ID" value="PSF10120.1"/>
    <property type="molecule type" value="Genomic_DNA"/>
</dbReference>
<accession>A0A2T1KJD2</accession>
<organism evidence="3 4">
    <name type="scientific">Marinobacter halophilus</name>
    <dbReference type="NCBI Taxonomy" id="1323740"/>
    <lineage>
        <taxon>Bacteria</taxon>
        <taxon>Pseudomonadati</taxon>
        <taxon>Pseudomonadota</taxon>
        <taxon>Gammaproteobacteria</taxon>
        <taxon>Pseudomonadales</taxon>
        <taxon>Marinobacteraceae</taxon>
        <taxon>Marinobacter</taxon>
    </lineage>
</organism>
<proteinExistence type="predicted"/>
<protein>
    <submittedName>
        <fullName evidence="3">Response regulator receiver protein</fullName>
    </submittedName>
</protein>
<comment type="caution">
    <text evidence="3">The sequence shown here is derived from an EMBL/GenBank/DDBJ whole genome shotgun (WGS) entry which is preliminary data.</text>
</comment>
<feature type="coiled-coil region" evidence="1">
    <location>
        <begin position="356"/>
        <end position="387"/>
    </location>
</feature>
<evidence type="ECO:0000313" key="3">
    <source>
        <dbReference type="EMBL" id="PSF10120.1"/>
    </source>
</evidence>
<dbReference type="Gene3D" id="1.10.10.10">
    <property type="entry name" value="Winged helix-like DNA-binding domain superfamily/Winged helix DNA-binding domain"/>
    <property type="match status" value="1"/>
</dbReference>
<gene>
    <name evidence="3" type="ORF">C7H08_01045</name>
</gene>
<dbReference type="OrthoDB" id="9782798at2"/>
<dbReference type="Proteomes" id="UP000238385">
    <property type="component" value="Unassembled WGS sequence"/>
</dbReference>
<dbReference type="AlphaFoldDB" id="A0A2T1KJD2"/>
<dbReference type="PROSITE" id="PS50921">
    <property type="entry name" value="ANTAR"/>
    <property type="match status" value="1"/>
</dbReference>
<reference evidence="3 4" key="1">
    <citation type="submission" date="2018-03" db="EMBL/GenBank/DDBJ databases">
        <title>Marinobacter brunus sp. nov., a marine bacterium of Gamma-proteobacteria isolated from the surface seawater of the South China Sea.</title>
        <authorList>
            <person name="Cheng H."/>
            <person name="Wu Y.-H."/>
            <person name="Xamxidin M."/>
            <person name="Xu X.-W."/>
        </authorList>
    </citation>
    <scope>NUCLEOTIDE SEQUENCE [LARGE SCALE GENOMIC DNA]</scope>
    <source>
        <strain evidence="3 4">JCM 30472</strain>
    </source>
</reference>
<dbReference type="SUPFAM" id="SSF52172">
    <property type="entry name" value="CheY-like"/>
    <property type="match status" value="1"/>
</dbReference>
<dbReference type="InterPro" id="IPR005561">
    <property type="entry name" value="ANTAR"/>
</dbReference>
<dbReference type="InterPro" id="IPR013587">
    <property type="entry name" value="Nitrate/nitrite_sensing"/>
</dbReference>
<feature type="domain" description="ANTAR" evidence="2">
    <location>
        <begin position="363"/>
        <end position="424"/>
    </location>
</feature>
<evidence type="ECO:0000313" key="4">
    <source>
        <dbReference type="Proteomes" id="UP000238385"/>
    </source>
</evidence>
<keyword evidence="1" id="KW-0175">Coiled coil</keyword>
<name>A0A2T1KJD2_9GAMM</name>
<dbReference type="GO" id="GO:0003723">
    <property type="term" value="F:RNA binding"/>
    <property type="evidence" value="ECO:0007669"/>
    <property type="project" value="InterPro"/>
</dbReference>
<dbReference type="Pfam" id="PF08376">
    <property type="entry name" value="NIT"/>
    <property type="match status" value="1"/>
</dbReference>
<dbReference type="SMART" id="SM01012">
    <property type="entry name" value="ANTAR"/>
    <property type="match status" value="1"/>
</dbReference>
<dbReference type="RefSeq" id="WP_106669907.1">
    <property type="nucleotide sequence ID" value="NZ_BMFE01000001.1"/>
</dbReference>
<sequence length="432" mass="48052">MSVSRKRETPEVPTATEFLIASRQCELRHLEYFLQMGKLVQSIGNLVHGLQRERGASNVFLGSGGARFAVERDAMKRAVDEHRVEFSQSLADIRGDLTHHPVSSPLLNHIASALHGLAGLAALREAVVNQRIPVVDATEAFSELIHQLITVVFEAADTVADPSIAGLLVAMVHLMNGKEYCGQERAAGSAGFSSGHFDTALSRRMMHLVEAQERCFEVYLAFANDDSVARWQKLRVHPREAQIEQLRQLASSVGRYKQLDPSLADQWFGLLTERMDELKQIEDLVEQAFHACCVARYAEARHALVHQETLMDSLAQLRSGSPRLVLCDSGEVSDPNTGWEAGGISQQSGRSVFDLLQEQTHRLQQMSDELRSAKEALEDRKTQEKAVLMLMKHRDIDNDEAHRLLRKLAMDQGKRLPDVARALVALSGVLEG</sequence>
<dbReference type="Pfam" id="PF03861">
    <property type="entry name" value="ANTAR"/>
    <property type="match status" value="1"/>
</dbReference>